<dbReference type="AlphaFoldDB" id="A0A517MHQ5"/>
<sequence length="309" mass="34419" precursor="true">MRLHLLLAFSLLLPAGAEILKAEELHSIDNGTIKIGIDRDKGGSITWLSSKTYPNNMVNIADPGRLIQQSYYAGNILDRRADGQSKSWSPWSWNPIQGGGVGSWAIASKIEQDGQSLYSETTPKLWDMPNEEAKALMKQWTTFEASVPNSIVVRCEFQSLRDQYDRWGSAKNRAQEVPACYFTRNFSTVKSYLGNNEWRLETQPPGPPWGKANPPRKSMALFDEDGQGVAIFSPTSNLHWNFGPHGQGQSTDPTAGPCMHVAPISRIVLGPKTTLNYRYWLVVGDADSIATSLDALWEKYSKEQAEIVN</sequence>
<dbReference type="EMBL" id="CP036262">
    <property type="protein sequence ID" value="QDS94409.1"/>
    <property type="molecule type" value="Genomic_DNA"/>
</dbReference>
<accession>A0A517MHQ5</accession>
<dbReference type="KEGG" id="rml:FF011L_31880"/>
<dbReference type="Proteomes" id="UP000320672">
    <property type="component" value="Chromosome"/>
</dbReference>
<dbReference type="OrthoDB" id="187419at2"/>
<gene>
    <name evidence="2" type="ORF">FF011L_31880</name>
</gene>
<keyword evidence="1" id="KW-0732">Signal</keyword>
<evidence type="ECO:0000313" key="3">
    <source>
        <dbReference type="Proteomes" id="UP000320672"/>
    </source>
</evidence>
<feature type="signal peptide" evidence="1">
    <location>
        <begin position="1"/>
        <end position="17"/>
    </location>
</feature>
<evidence type="ECO:0000256" key="1">
    <source>
        <dbReference type="SAM" id="SignalP"/>
    </source>
</evidence>
<dbReference type="RefSeq" id="WP_145352447.1">
    <property type="nucleotide sequence ID" value="NZ_CP036262.1"/>
</dbReference>
<protein>
    <submittedName>
        <fullName evidence="2">Uncharacterized protein</fullName>
    </submittedName>
</protein>
<feature type="chain" id="PRO_5021876067" evidence="1">
    <location>
        <begin position="18"/>
        <end position="309"/>
    </location>
</feature>
<evidence type="ECO:0000313" key="2">
    <source>
        <dbReference type="EMBL" id="QDS94409.1"/>
    </source>
</evidence>
<organism evidence="2 3">
    <name type="scientific">Roseimaritima multifibrata</name>
    <dbReference type="NCBI Taxonomy" id="1930274"/>
    <lineage>
        <taxon>Bacteria</taxon>
        <taxon>Pseudomonadati</taxon>
        <taxon>Planctomycetota</taxon>
        <taxon>Planctomycetia</taxon>
        <taxon>Pirellulales</taxon>
        <taxon>Pirellulaceae</taxon>
        <taxon>Roseimaritima</taxon>
    </lineage>
</organism>
<reference evidence="2 3" key="1">
    <citation type="submission" date="2019-02" db="EMBL/GenBank/DDBJ databases">
        <title>Deep-cultivation of Planctomycetes and their phenomic and genomic characterization uncovers novel biology.</title>
        <authorList>
            <person name="Wiegand S."/>
            <person name="Jogler M."/>
            <person name="Boedeker C."/>
            <person name="Pinto D."/>
            <person name="Vollmers J."/>
            <person name="Rivas-Marin E."/>
            <person name="Kohn T."/>
            <person name="Peeters S.H."/>
            <person name="Heuer A."/>
            <person name="Rast P."/>
            <person name="Oberbeckmann S."/>
            <person name="Bunk B."/>
            <person name="Jeske O."/>
            <person name="Meyerdierks A."/>
            <person name="Storesund J.E."/>
            <person name="Kallscheuer N."/>
            <person name="Luecker S."/>
            <person name="Lage O.M."/>
            <person name="Pohl T."/>
            <person name="Merkel B.J."/>
            <person name="Hornburger P."/>
            <person name="Mueller R.-W."/>
            <person name="Bruemmer F."/>
            <person name="Labrenz M."/>
            <person name="Spormann A.M."/>
            <person name="Op den Camp H."/>
            <person name="Overmann J."/>
            <person name="Amann R."/>
            <person name="Jetten M.S.M."/>
            <person name="Mascher T."/>
            <person name="Medema M.H."/>
            <person name="Devos D.P."/>
            <person name="Kaster A.-K."/>
            <person name="Ovreas L."/>
            <person name="Rohde M."/>
            <person name="Galperin M.Y."/>
            <person name="Jogler C."/>
        </authorList>
    </citation>
    <scope>NUCLEOTIDE SEQUENCE [LARGE SCALE GENOMIC DNA]</scope>
    <source>
        <strain evidence="2 3">FF011L</strain>
    </source>
</reference>
<proteinExistence type="predicted"/>
<keyword evidence="3" id="KW-1185">Reference proteome</keyword>
<name>A0A517MHQ5_9BACT</name>